<keyword evidence="5" id="KW-0812">Transmembrane</keyword>
<dbReference type="Pfam" id="PF01032">
    <property type="entry name" value="FecCD"/>
    <property type="match status" value="1"/>
</dbReference>
<dbReference type="PANTHER" id="PTHR30472:SF25">
    <property type="entry name" value="ABC TRANSPORTER PERMEASE PROTEIN MJ0876-RELATED"/>
    <property type="match status" value="1"/>
</dbReference>
<evidence type="ECO:0000256" key="5">
    <source>
        <dbReference type="ARBA" id="ARBA00022692"/>
    </source>
</evidence>
<keyword evidence="8" id="KW-0614">Plasmid</keyword>
<dbReference type="GO" id="GO:0005886">
    <property type="term" value="C:plasma membrane"/>
    <property type="evidence" value="ECO:0007669"/>
    <property type="project" value="UniProtKB-SubCell"/>
</dbReference>
<dbReference type="GO" id="GO:0022857">
    <property type="term" value="F:transmembrane transporter activity"/>
    <property type="evidence" value="ECO:0007669"/>
    <property type="project" value="InterPro"/>
</dbReference>
<dbReference type="EMBL" id="CP035710">
    <property type="protein sequence ID" value="QEN02953.1"/>
    <property type="molecule type" value="Genomic_DNA"/>
</dbReference>
<dbReference type="SUPFAM" id="SSF81345">
    <property type="entry name" value="ABC transporter involved in vitamin B12 uptake, BtuC"/>
    <property type="match status" value="1"/>
</dbReference>
<evidence type="ECO:0000256" key="7">
    <source>
        <dbReference type="ARBA" id="ARBA00023136"/>
    </source>
</evidence>
<evidence type="ECO:0000256" key="6">
    <source>
        <dbReference type="ARBA" id="ARBA00022989"/>
    </source>
</evidence>
<evidence type="ECO:0000256" key="2">
    <source>
        <dbReference type="ARBA" id="ARBA00007935"/>
    </source>
</evidence>
<dbReference type="Gene3D" id="1.10.3470.10">
    <property type="entry name" value="ABC transporter involved in vitamin B12 uptake, BtuC"/>
    <property type="match status" value="1"/>
</dbReference>
<evidence type="ECO:0000313" key="9">
    <source>
        <dbReference type="Proteomes" id="UP000323522"/>
    </source>
</evidence>
<reference evidence="8 9" key="1">
    <citation type="submission" date="2019-02" db="EMBL/GenBank/DDBJ databases">
        <title>Complete Genome Sequence and Methylome Analysis of Sphaerotilus natans subsp. sulfidivorans D-507.</title>
        <authorList>
            <person name="Fomenkov A."/>
            <person name="Gridneva E."/>
            <person name="Smolyakov D."/>
            <person name="Dubinina G."/>
            <person name="Vincze T."/>
            <person name="Grabovich M."/>
            <person name="Roberts R.J."/>
        </authorList>
    </citation>
    <scope>NUCLEOTIDE SEQUENCE [LARGE SCALE GENOMIC DNA]</scope>
    <source>
        <strain evidence="8 9">D-507</strain>
        <plasmid evidence="9">psna507_unt10</plasmid>
    </source>
</reference>
<evidence type="ECO:0000256" key="3">
    <source>
        <dbReference type="ARBA" id="ARBA00022448"/>
    </source>
</evidence>
<organism evidence="8 9">
    <name type="scientific">Sphaerotilus sulfidivorans</name>
    <dbReference type="NCBI Taxonomy" id="639200"/>
    <lineage>
        <taxon>Bacteria</taxon>
        <taxon>Pseudomonadati</taxon>
        <taxon>Pseudomonadota</taxon>
        <taxon>Betaproteobacteria</taxon>
        <taxon>Burkholderiales</taxon>
        <taxon>Sphaerotilaceae</taxon>
        <taxon>Sphaerotilus</taxon>
    </lineage>
</organism>
<name>A0A5C1Q4B3_9BURK</name>
<evidence type="ECO:0000313" key="8">
    <source>
        <dbReference type="EMBL" id="QEN02953.1"/>
    </source>
</evidence>
<dbReference type="AlphaFoldDB" id="A0A5C1Q4B3"/>
<evidence type="ECO:0000256" key="1">
    <source>
        <dbReference type="ARBA" id="ARBA00004651"/>
    </source>
</evidence>
<dbReference type="Proteomes" id="UP000323522">
    <property type="component" value="Plasmid pSna507_unt10"/>
</dbReference>
<dbReference type="PANTHER" id="PTHR30472">
    <property type="entry name" value="FERRIC ENTEROBACTIN TRANSPORT SYSTEM PERMEASE PROTEIN"/>
    <property type="match status" value="1"/>
</dbReference>
<accession>A0A5C1Q4B3</accession>
<evidence type="ECO:0000256" key="4">
    <source>
        <dbReference type="ARBA" id="ARBA00022475"/>
    </source>
</evidence>
<dbReference type="OrthoDB" id="9782305at2"/>
<proteinExistence type="inferred from homology"/>
<geneLocation type="plasmid" evidence="9">
    <name>psna507_unt10</name>
</geneLocation>
<dbReference type="KEGG" id="snn:EWH46_19040"/>
<keyword evidence="4" id="KW-1003">Cell membrane</keyword>
<keyword evidence="6" id="KW-1133">Transmembrane helix</keyword>
<comment type="subcellular location">
    <subcellularLocation>
        <location evidence="1">Cell membrane</location>
        <topology evidence="1">Multi-pass membrane protein</topology>
    </subcellularLocation>
</comment>
<keyword evidence="3" id="KW-0813">Transport</keyword>
<dbReference type="InterPro" id="IPR037294">
    <property type="entry name" value="ABC_BtuC-like"/>
</dbReference>
<sequence length="141" mass="14162">MPGAVAAALVLAVLLASRFGAVPVGLDDWLAPPGTETPGAGAHVLWHLRLPRIVFALLVGAGLGLGGALTQALFRNPLADPGLLGVSSGAACAAGASTRCRAASRRGCSWRGSSPSSGMSRPGCCWSTSRWPRSIPACSSS</sequence>
<protein>
    <submittedName>
        <fullName evidence="8">Uncharacterized protein</fullName>
    </submittedName>
</protein>
<gene>
    <name evidence="8" type="ORF">EWH46_19040</name>
</gene>
<keyword evidence="7" id="KW-0472">Membrane</keyword>
<comment type="similarity">
    <text evidence="2">Belongs to the binding-protein-dependent transport system permease family. FecCD subfamily.</text>
</comment>
<dbReference type="InterPro" id="IPR000522">
    <property type="entry name" value="ABC_transptr_permease_BtuC"/>
</dbReference>